<dbReference type="SUPFAM" id="SSF52540">
    <property type="entry name" value="P-loop containing nucleoside triphosphate hydrolases"/>
    <property type="match status" value="1"/>
</dbReference>
<dbReference type="InterPro" id="IPR036388">
    <property type="entry name" value="WH-like_DNA-bd_sf"/>
</dbReference>
<protein>
    <submittedName>
        <fullName evidence="5">LuxR family transcriptional regulator</fullName>
    </submittedName>
</protein>
<evidence type="ECO:0000256" key="3">
    <source>
        <dbReference type="SAM" id="MobiDB-lite"/>
    </source>
</evidence>
<dbReference type="InterPro" id="IPR041664">
    <property type="entry name" value="AAA_16"/>
</dbReference>
<evidence type="ECO:0000313" key="6">
    <source>
        <dbReference type="Proteomes" id="UP001500689"/>
    </source>
</evidence>
<proteinExistence type="predicted"/>
<reference evidence="6" key="1">
    <citation type="journal article" date="2019" name="Int. J. Syst. Evol. Microbiol.">
        <title>The Global Catalogue of Microorganisms (GCM) 10K type strain sequencing project: providing services to taxonomists for standard genome sequencing and annotation.</title>
        <authorList>
            <consortium name="The Broad Institute Genomics Platform"/>
            <consortium name="The Broad Institute Genome Sequencing Center for Infectious Disease"/>
            <person name="Wu L."/>
            <person name="Ma J."/>
        </authorList>
    </citation>
    <scope>NUCLEOTIDE SEQUENCE [LARGE SCALE GENOMIC DNA]</scope>
    <source>
        <strain evidence="6">JCM 16898</strain>
    </source>
</reference>
<evidence type="ECO:0000256" key="2">
    <source>
        <dbReference type="ARBA" id="ARBA00022840"/>
    </source>
</evidence>
<dbReference type="Gene3D" id="1.10.10.10">
    <property type="entry name" value="Winged helix-like DNA-binding domain superfamily/Winged helix DNA-binding domain"/>
    <property type="match status" value="1"/>
</dbReference>
<dbReference type="EMBL" id="BAAAZN010000032">
    <property type="protein sequence ID" value="GAA3586288.1"/>
    <property type="molecule type" value="Genomic_DNA"/>
</dbReference>
<dbReference type="InterPro" id="IPR000792">
    <property type="entry name" value="Tscrpt_reg_LuxR_C"/>
</dbReference>
<feature type="domain" description="HTH luxR-type" evidence="4">
    <location>
        <begin position="853"/>
        <end position="910"/>
    </location>
</feature>
<keyword evidence="1" id="KW-0547">Nucleotide-binding</keyword>
<feature type="compositionally biased region" description="Basic and acidic residues" evidence="3">
    <location>
        <begin position="64"/>
        <end position="75"/>
    </location>
</feature>
<sequence length="917" mass="100119">MDAITEFATCPDLPPLLVVTGPAGVGRTTLLADLRVALGHRDVRTYCSQFTPAMAGVPANLALRPDDPAGRDHEAGPVPRPDFPMLPWAPVGPVPHAASDPGAARLAAAAAAAPLLLTGDAVVLLDDVQWIDRDTLAVLEALIRRIAGTTVKCVCAVRTPASGVVRTAGLAVLRRLRREGLVHELRMNPLRPAEITKTIRELTKAAPEERLVRQLTSLTRGLPAALHGSVAVMQELGAVQVVNRQAFLVPGSPLPRLPPTHQMLRMIHQLGPETWRVAKALAVLHPLGEQAVPLIGEALDVTPARVREKLENLVREGIVHHSVGKGSWRFVVPVVASTLVAHLGPYERRALAAKAVTALWSGTAQCPDPDYLTDQLATAGRLTDPARACATLLDRAAARSPDTPEIAHRMAWWLHAGSELAGDRTQQALMRLQCAWVCTTHGDYRQSLEALRPLLRDLRELQDEFTEETQVEVQLMAVWTLYGTGRVDEVEEIAAGRLSWSESPTPRVLARVASLVVLDCWPEVAQLLAETRQLWQDNELARFFGSMFEVLAALWTGHPQPFQATLAARDRWSLREVERLRVRQTIISLSTLLTLGDLRQAERLLAAEHLDPARLPLSDQALLARMRGDADTAVDLALRHHVMAGAHGWNSNRAPMHLAAAEVLVSRGRLTAARELLAAAWSPRPMLAHLITCGEAHVLEALGDRAEATTRLVLGHTMSSDGGVVAATELVTFRLAEQAVDRGDLPTALTYLTELENIAHTMQTERARLYALLLRAAIKQDTSVGEECIALARERGQSFEVAWVIARLVRSRAAGPELLPEAYQILGDNGALLYRARMRYLMRRHSIAVPGRQVAVAENERLLAVLVSEGLGNKQLARVLRTSDKSVEGRLSRLFARTGLRSRIELSAALMSGEYPE</sequence>
<dbReference type="Proteomes" id="UP001500689">
    <property type="component" value="Unassembled WGS sequence"/>
</dbReference>
<name>A0ABP6YP09_9PSEU</name>
<keyword evidence="2" id="KW-0067">ATP-binding</keyword>
<accession>A0ABP6YP09</accession>
<dbReference type="InterPro" id="IPR016032">
    <property type="entry name" value="Sig_transdc_resp-reg_C-effctor"/>
</dbReference>
<comment type="caution">
    <text evidence="5">The sequence shown here is derived from an EMBL/GenBank/DDBJ whole genome shotgun (WGS) entry which is preliminary data.</text>
</comment>
<dbReference type="SUPFAM" id="SSF46894">
    <property type="entry name" value="C-terminal effector domain of the bipartite response regulators"/>
    <property type="match status" value="1"/>
</dbReference>
<feature type="region of interest" description="Disordered" evidence="3">
    <location>
        <begin position="64"/>
        <end position="84"/>
    </location>
</feature>
<evidence type="ECO:0000259" key="4">
    <source>
        <dbReference type="SMART" id="SM00421"/>
    </source>
</evidence>
<dbReference type="InterPro" id="IPR027417">
    <property type="entry name" value="P-loop_NTPase"/>
</dbReference>
<dbReference type="PANTHER" id="PTHR16305">
    <property type="entry name" value="TESTICULAR SOLUBLE ADENYLYL CYCLASE"/>
    <property type="match status" value="1"/>
</dbReference>
<dbReference type="PANTHER" id="PTHR16305:SF28">
    <property type="entry name" value="GUANYLATE CYCLASE DOMAIN-CONTAINING PROTEIN"/>
    <property type="match status" value="1"/>
</dbReference>
<evidence type="ECO:0000256" key="1">
    <source>
        <dbReference type="ARBA" id="ARBA00022741"/>
    </source>
</evidence>
<keyword evidence="6" id="KW-1185">Reference proteome</keyword>
<organism evidence="5 6">
    <name type="scientific">Amycolatopsis ultiminotia</name>
    <dbReference type="NCBI Taxonomy" id="543629"/>
    <lineage>
        <taxon>Bacteria</taxon>
        <taxon>Bacillati</taxon>
        <taxon>Actinomycetota</taxon>
        <taxon>Actinomycetes</taxon>
        <taxon>Pseudonocardiales</taxon>
        <taxon>Pseudonocardiaceae</taxon>
        <taxon>Amycolatopsis</taxon>
    </lineage>
</organism>
<evidence type="ECO:0000313" key="5">
    <source>
        <dbReference type="EMBL" id="GAA3586288.1"/>
    </source>
</evidence>
<dbReference type="Pfam" id="PF13191">
    <property type="entry name" value="AAA_16"/>
    <property type="match status" value="1"/>
</dbReference>
<gene>
    <name evidence="5" type="ORF">GCM10022222_83660</name>
</gene>
<dbReference type="SMART" id="SM00421">
    <property type="entry name" value="HTH_LUXR"/>
    <property type="match status" value="1"/>
</dbReference>